<dbReference type="SMART" id="SM01120">
    <property type="entry name" value="Dak2"/>
    <property type="match status" value="1"/>
</dbReference>
<evidence type="ECO:0000313" key="8">
    <source>
        <dbReference type="EMBL" id="QIN77418.1"/>
    </source>
</evidence>
<dbReference type="SUPFAM" id="SSF101473">
    <property type="entry name" value="DhaL-like"/>
    <property type="match status" value="1"/>
</dbReference>
<keyword evidence="4" id="KW-0067">ATP-binding</keyword>
<feature type="compositionally biased region" description="Basic and acidic residues" evidence="5">
    <location>
        <begin position="541"/>
        <end position="551"/>
    </location>
</feature>
<dbReference type="PANTHER" id="PTHR28629">
    <property type="entry name" value="TRIOKINASE/FMN CYCLASE"/>
    <property type="match status" value="1"/>
</dbReference>
<dbReference type="GO" id="GO:0019563">
    <property type="term" value="P:glycerol catabolic process"/>
    <property type="evidence" value="ECO:0007669"/>
    <property type="project" value="TreeGrafter"/>
</dbReference>
<dbReference type="Pfam" id="PF02733">
    <property type="entry name" value="Dak1"/>
    <property type="match status" value="1"/>
</dbReference>
<keyword evidence="1" id="KW-0808">Transferase</keyword>
<name>A0A6G8PSE7_9ACTN</name>
<dbReference type="InterPro" id="IPR036117">
    <property type="entry name" value="DhaL_dom_sf"/>
</dbReference>
<dbReference type="InterPro" id="IPR004006">
    <property type="entry name" value="DhaK_dom"/>
</dbReference>
<dbReference type="SUPFAM" id="SSF82549">
    <property type="entry name" value="DAK1/DegV-like"/>
    <property type="match status" value="1"/>
</dbReference>
<keyword evidence="3 8" id="KW-0418">Kinase</keyword>
<evidence type="ECO:0000256" key="2">
    <source>
        <dbReference type="ARBA" id="ARBA00022741"/>
    </source>
</evidence>
<reference evidence="8 9" key="1">
    <citation type="submission" date="2019-10" db="EMBL/GenBank/DDBJ databases">
        <title>Rubrobacter sp nov SCSIO 52915 isolated from a deep-sea sediment in the South China Sea.</title>
        <authorList>
            <person name="Chen R.W."/>
        </authorList>
    </citation>
    <scope>NUCLEOTIDE SEQUENCE [LARGE SCALE GENOMIC DNA]</scope>
    <source>
        <strain evidence="8 9">SCSIO 52915</strain>
    </source>
</reference>
<dbReference type="InterPro" id="IPR012737">
    <property type="entry name" value="DhaK_L_YcgS"/>
</dbReference>
<dbReference type="InterPro" id="IPR004007">
    <property type="entry name" value="DhaL_dom"/>
</dbReference>
<sequence>MKRVLTNDPRSFKDEMVEGFLAAYGRYVRRVPDASGVMAVGAPRRGKVSVLIGGGSGHYPAFAGTVGQGLADGAVIGDIFTSPSAEQVYRCTKALDGGAGVLLSYGNYSGDVMNFDMAQARCRDEGMDVRTVIVTDDVASAPRGREEERRGVAGDLYVFKVAGAAAARGDDIDGVEEAAQRANAVTRSIGIAFAGCTLPGQTEPLFTVEPGKMEVGMGVHGEPGIRTADLLPARGIAELLVDTLLEDAPEGAGSRAAVMLNGLGSTKYEELFVLFSDVNRLLRERGVEVHEPLVGELVTSLDMAGCSLTLMWLDGDLQELHDAPAATPAFSRGSLELPQETGETISAAPTSSAAATDAGGDLSESGAVALDALERALGALQDAEHELGRLDAAAGDGDHGAGMVRGMGAAVEAARGGGGSAGQVLARAGMAFSGAAGGASGALYGAWISAIGQSLGDGEKPDASAVHRALDSSLASLRDIGKAKPGDKTMIDALDPFVRSFGEAVGGGALLDDAWRQALPAAEKGADSTADMISTRGRASKLGERSRGHKDPGAVSMLYVLRAAGDALPKK</sequence>
<feature type="region of interest" description="Disordered" evidence="5">
    <location>
        <begin position="525"/>
        <end position="551"/>
    </location>
</feature>
<feature type="compositionally biased region" description="Low complexity" evidence="5">
    <location>
        <begin position="344"/>
        <end position="358"/>
    </location>
</feature>
<feature type="region of interest" description="Disordered" evidence="5">
    <location>
        <begin position="338"/>
        <end position="360"/>
    </location>
</feature>
<protein>
    <submittedName>
        <fullName evidence="8">Dihydroxyacetone kinase subunit L</fullName>
    </submittedName>
</protein>
<dbReference type="FunFam" id="3.40.50.10440:FF:000001">
    <property type="entry name" value="Dihydroxyacetone kinase, DhaK subunit"/>
    <property type="match status" value="1"/>
</dbReference>
<dbReference type="NCBIfam" id="NF011049">
    <property type="entry name" value="PRK14479.1"/>
    <property type="match status" value="1"/>
</dbReference>
<dbReference type="Gene3D" id="3.30.1180.20">
    <property type="entry name" value="Dihydroxyacetone kinase, domain 2"/>
    <property type="match status" value="1"/>
</dbReference>
<dbReference type="GO" id="GO:0005829">
    <property type="term" value="C:cytosol"/>
    <property type="evidence" value="ECO:0007669"/>
    <property type="project" value="TreeGrafter"/>
</dbReference>
<evidence type="ECO:0000256" key="4">
    <source>
        <dbReference type="ARBA" id="ARBA00022840"/>
    </source>
</evidence>
<feature type="domain" description="DhaL" evidence="6">
    <location>
        <begin position="367"/>
        <end position="566"/>
    </location>
</feature>
<evidence type="ECO:0000256" key="5">
    <source>
        <dbReference type="SAM" id="MobiDB-lite"/>
    </source>
</evidence>
<evidence type="ECO:0000256" key="3">
    <source>
        <dbReference type="ARBA" id="ARBA00022777"/>
    </source>
</evidence>
<evidence type="ECO:0000256" key="1">
    <source>
        <dbReference type="ARBA" id="ARBA00022679"/>
    </source>
</evidence>
<dbReference type="FunFam" id="1.25.40.340:FF:000002">
    <property type="entry name" value="Dihydroxyacetone kinase, L subunit"/>
    <property type="match status" value="1"/>
</dbReference>
<dbReference type="GO" id="GO:0004371">
    <property type="term" value="F:glycerone kinase activity"/>
    <property type="evidence" value="ECO:0007669"/>
    <property type="project" value="InterPro"/>
</dbReference>
<dbReference type="RefSeq" id="WP_166395100.1">
    <property type="nucleotide sequence ID" value="NZ_CP045121.1"/>
</dbReference>
<dbReference type="PROSITE" id="PS51480">
    <property type="entry name" value="DHAL"/>
    <property type="match status" value="1"/>
</dbReference>
<evidence type="ECO:0000259" key="7">
    <source>
        <dbReference type="PROSITE" id="PS51481"/>
    </source>
</evidence>
<dbReference type="NCBIfam" id="TIGR02365">
    <property type="entry name" value="dha_L_ycgS"/>
    <property type="match status" value="1"/>
</dbReference>
<dbReference type="Proteomes" id="UP000502706">
    <property type="component" value="Chromosome"/>
</dbReference>
<dbReference type="PANTHER" id="PTHR28629:SF4">
    <property type="entry name" value="TRIOKINASE_FMN CYCLASE"/>
    <property type="match status" value="1"/>
</dbReference>
<dbReference type="Pfam" id="PF02734">
    <property type="entry name" value="Dak2"/>
    <property type="match status" value="1"/>
</dbReference>
<organism evidence="8 9">
    <name type="scientific">Rubrobacter marinus</name>
    <dbReference type="NCBI Taxonomy" id="2653852"/>
    <lineage>
        <taxon>Bacteria</taxon>
        <taxon>Bacillati</taxon>
        <taxon>Actinomycetota</taxon>
        <taxon>Rubrobacteria</taxon>
        <taxon>Rubrobacterales</taxon>
        <taxon>Rubrobacteraceae</taxon>
        <taxon>Rubrobacter</taxon>
    </lineage>
</organism>
<keyword evidence="9" id="KW-1185">Reference proteome</keyword>
<keyword evidence="2" id="KW-0547">Nucleotide-binding</keyword>
<dbReference type="Gene3D" id="3.40.50.10440">
    <property type="entry name" value="Dihydroxyacetone kinase, domain 1"/>
    <property type="match status" value="1"/>
</dbReference>
<dbReference type="AlphaFoldDB" id="A0A6G8PSE7"/>
<dbReference type="EMBL" id="CP045121">
    <property type="protein sequence ID" value="QIN77418.1"/>
    <property type="molecule type" value="Genomic_DNA"/>
</dbReference>
<dbReference type="PROSITE" id="PS51481">
    <property type="entry name" value="DHAK"/>
    <property type="match status" value="1"/>
</dbReference>
<dbReference type="GO" id="GO:0005524">
    <property type="term" value="F:ATP binding"/>
    <property type="evidence" value="ECO:0007669"/>
    <property type="project" value="UniProtKB-KW"/>
</dbReference>
<dbReference type="InterPro" id="IPR050861">
    <property type="entry name" value="Dihydroxyacetone_Kinase"/>
</dbReference>
<accession>A0A6G8PSE7</accession>
<gene>
    <name evidence="8" type="primary">dhaL</name>
    <name evidence="8" type="ORF">GBA65_01610</name>
</gene>
<dbReference type="KEGG" id="rmar:GBA65_01610"/>
<dbReference type="Gene3D" id="1.25.40.340">
    <property type="match status" value="1"/>
</dbReference>
<evidence type="ECO:0000259" key="6">
    <source>
        <dbReference type="PROSITE" id="PS51480"/>
    </source>
</evidence>
<evidence type="ECO:0000313" key="9">
    <source>
        <dbReference type="Proteomes" id="UP000502706"/>
    </source>
</evidence>
<feature type="domain" description="DhaK" evidence="7">
    <location>
        <begin position="8"/>
        <end position="330"/>
    </location>
</feature>
<proteinExistence type="predicted"/>